<proteinExistence type="predicted"/>
<comment type="caution">
    <text evidence="1">The sequence shown here is derived from an EMBL/GenBank/DDBJ whole genome shotgun (WGS) entry which is preliminary data.</text>
</comment>
<gene>
    <name evidence="1" type="ORF">QYE76_004494</name>
</gene>
<evidence type="ECO:0000313" key="2">
    <source>
        <dbReference type="Proteomes" id="UP001231189"/>
    </source>
</evidence>
<dbReference type="AlphaFoldDB" id="A0AAD8RSZ0"/>
<dbReference type="EMBL" id="JAUUTY010000005">
    <property type="protein sequence ID" value="KAK1630179.1"/>
    <property type="molecule type" value="Genomic_DNA"/>
</dbReference>
<reference evidence="1" key="1">
    <citation type="submission" date="2023-07" db="EMBL/GenBank/DDBJ databases">
        <title>A chromosome-level genome assembly of Lolium multiflorum.</title>
        <authorList>
            <person name="Chen Y."/>
            <person name="Copetti D."/>
            <person name="Kolliker R."/>
            <person name="Studer B."/>
        </authorList>
    </citation>
    <scope>NUCLEOTIDE SEQUENCE</scope>
    <source>
        <strain evidence="1">02402/16</strain>
        <tissue evidence="1">Leaf</tissue>
    </source>
</reference>
<accession>A0AAD8RSZ0</accession>
<sequence length="195" mass="20985">MDALQVCAVMPAAEQTPATAPPALNPLAREFVPAVGRASASLNPFAKDFVPVGAPALNPLAAEFVPWWHVGGGLSADAPEFVVTPPELYYPAAGAYDLSNAIPPMASTSDSGAISALSSSGIYVEGLLIRVHPRPSRPLLWYAFEKEGMMPVKHRKALLKEKPLTISEQDWKSHCGRCQIMTGDRRRRRLVGEAN</sequence>
<dbReference type="Proteomes" id="UP001231189">
    <property type="component" value="Unassembled WGS sequence"/>
</dbReference>
<name>A0AAD8RSZ0_LOLMU</name>
<keyword evidence="2" id="KW-1185">Reference proteome</keyword>
<organism evidence="1 2">
    <name type="scientific">Lolium multiflorum</name>
    <name type="common">Italian ryegrass</name>
    <name type="synonym">Lolium perenne subsp. multiflorum</name>
    <dbReference type="NCBI Taxonomy" id="4521"/>
    <lineage>
        <taxon>Eukaryota</taxon>
        <taxon>Viridiplantae</taxon>
        <taxon>Streptophyta</taxon>
        <taxon>Embryophyta</taxon>
        <taxon>Tracheophyta</taxon>
        <taxon>Spermatophyta</taxon>
        <taxon>Magnoliopsida</taxon>
        <taxon>Liliopsida</taxon>
        <taxon>Poales</taxon>
        <taxon>Poaceae</taxon>
        <taxon>BOP clade</taxon>
        <taxon>Pooideae</taxon>
        <taxon>Poodae</taxon>
        <taxon>Poeae</taxon>
        <taxon>Poeae Chloroplast Group 2 (Poeae type)</taxon>
        <taxon>Loliodinae</taxon>
        <taxon>Loliinae</taxon>
        <taxon>Lolium</taxon>
    </lineage>
</organism>
<protein>
    <submittedName>
        <fullName evidence="1">Uncharacterized protein</fullName>
    </submittedName>
</protein>
<evidence type="ECO:0000313" key="1">
    <source>
        <dbReference type="EMBL" id="KAK1630179.1"/>
    </source>
</evidence>